<organism evidence="1 2">
    <name type="scientific">Pseudoduganella lutea</name>
    <dbReference type="NCBI Taxonomy" id="321985"/>
    <lineage>
        <taxon>Bacteria</taxon>
        <taxon>Pseudomonadati</taxon>
        <taxon>Pseudomonadota</taxon>
        <taxon>Betaproteobacteria</taxon>
        <taxon>Burkholderiales</taxon>
        <taxon>Oxalobacteraceae</taxon>
        <taxon>Telluria group</taxon>
        <taxon>Pseudoduganella</taxon>
    </lineage>
</organism>
<dbReference type="Proteomes" id="UP000290637">
    <property type="component" value="Chromosome"/>
</dbReference>
<dbReference type="Gene3D" id="3.40.50.1000">
    <property type="entry name" value="HAD superfamily/HAD-like"/>
    <property type="match status" value="1"/>
</dbReference>
<gene>
    <name evidence="1" type="ORF">EWM63_25135</name>
</gene>
<dbReference type="AlphaFoldDB" id="A0A4P6L350"/>
<evidence type="ECO:0000313" key="1">
    <source>
        <dbReference type="EMBL" id="QBE65859.1"/>
    </source>
</evidence>
<dbReference type="EMBL" id="CP035913">
    <property type="protein sequence ID" value="QBE65859.1"/>
    <property type="molecule type" value="Genomic_DNA"/>
</dbReference>
<keyword evidence="2" id="KW-1185">Reference proteome</keyword>
<dbReference type="SUPFAM" id="SSF56784">
    <property type="entry name" value="HAD-like"/>
    <property type="match status" value="1"/>
</dbReference>
<accession>A0A4P6L350</accession>
<dbReference type="InterPro" id="IPR036412">
    <property type="entry name" value="HAD-like_sf"/>
</dbReference>
<dbReference type="KEGG" id="plue:EWM63_25135"/>
<evidence type="ECO:0000313" key="2">
    <source>
        <dbReference type="Proteomes" id="UP000290637"/>
    </source>
</evidence>
<dbReference type="RefSeq" id="WP_130188968.1">
    <property type="nucleotide sequence ID" value="NZ_CP035913.1"/>
</dbReference>
<proteinExistence type="predicted"/>
<name>A0A4P6L350_9BURK</name>
<dbReference type="OrthoDB" id="8754732at2"/>
<protein>
    <submittedName>
        <fullName evidence="1">Uncharacterized protein</fullName>
    </submittedName>
</protein>
<sequence>MTAQAVIFDLSTFKVPSRGMFPMRSDIEAQRLLDKAIDGGCHCAVVSDLPHSQADMRLRERFGDAAHHLFSVVLTDADFAARGHKSPYSTVLQVLGVNAGDALVVSTSQPATNAARRENIRVTEGGNARF</sequence>
<reference evidence="1 2" key="1">
    <citation type="submission" date="2019-02" db="EMBL/GenBank/DDBJ databases">
        <title>Draft Genome Sequences of Six Type Strains of the Genus Massilia.</title>
        <authorList>
            <person name="Miess H."/>
            <person name="Frediansyhah A."/>
            <person name="Gross H."/>
        </authorList>
    </citation>
    <scope>NUCLEOTIDE SEQUENCE [LARGE SCALE GENOMIC DNA]</scope>
    <source>
        <strain evidence="1 2">DSM 17473</strain>
    </source>
</reference>
<dbReference type="InterPro" id="IPR023214">
    <property type="entry name" value="HAD_sf"/>
</dbReference>